<keyword evidence="3" id="KW-1185">Reference proteome</keyword>
<accession>A0AA88S1I9</accession>
<evidence type="ECO:0000313" key="3">
    <source>
        <dbReference type="Proteomes" id="UP001187471"/>
    </source>
</evidence>
<sequence>MDIRVDPRPPEKGDDYGEPCTVGTNHFLLEFHGKGIYLSYQRIGVVEYFRQTYNLKIKYPLLPCAVVEIEKKNHFIPLEFCKIVEQRFNTQLTEDQTLELENITCKGPMKREGVLQPKGTEGGTPEIETCGSCLRNVEQKVVASVDWPDCTSYITSIESYKDGIEIITNLSKLVHCEHI</sequence>
<evidence type="ECO:0000259" key="1">
    <source>
        <dbReference type="PROSITE" id="PS50821"/>
    </source>
</evidence>
<dbReference type="InterPro" id="IPR003100">
    <property type="entry name" value="PAZ_dom"/>
</dbReference>
<dbReference type="Pfam" id="PF02170">
    <property type="entry name" value="PAZ"/>
    <property type="match status" value="1"/>
</dbReference>
<comment type="caution">
    <text evidence="2">The sequence shown here is derived from an EMBL/GenBank/DDBJ whole genome shotgun (WGS) entry which is preliminary data.</text>
</comment>
<organism evidence="2 3">
    <name type="scientific">Escallonia rubra</name>
    <dbReference type="NCBI Taxonomy" id="112253"/>
    <lineage>
        <taxon>Eukaryota</taxon>
        <taxon>Viridiplantae</taxon>
        <taxon>Streptophyta</taxon>
        <taxon>Embryophyta</taxon>
        <taxon>Tracheophyta</taxon>
        <taxon>Spermatophyta</taxon>
        <taxon>Magnoliopsida</taxon>
        <taxon>eudicotyledons</taxon>
        <taxon>Gunneridae</taxon>
        <taxon>Pentapetalae</taxon>
        <taxon>asterids</taxon>
        <taxon>campanulids</taxon>
        <taxon>Escalloniales</taxon>
        <taxon>Escalloniaceae</taxon>
        <taxon>Escallonia</taxon>
    </lineage>
</organism>
<dbReference type="SUPFAM" id="SSF101690">
    <property type="entry name" value="PAZ domain"/>
    <property type="match status" value="1"/>
</dbReference>
<name>A0AA88S1I9_9ASTE</name>
<dbReference type="AlphaFoldDB" id="A0AA88S1I9"/>
<reference evidence="2" key="1">
    <citation type="submission" date="2022-12" db="EMBL/GenBank/DDBJ databases">
        <title>Draft genome assemblies for two species of Escallonia (Escalloniales).</title>
        <authorList>
            <person name="Chanderbali A."/>
            <person name="Dervinis C."/>
            <person name="Anghel I."/>
            <person name="Soltis D."/>
            <person name="Soltis P."/>
            <person name="Zapata F."/>
        </authorList>
    </citation>
    <scope>NUCLEOTIDE SEQUENCE</scope>
    <source>
        <strain evidence="2">UCBG92.1500</strain>
        <tissue evidence="2">Leaf</tissue>
    </source>
</reference>
<gene>
    <name evidence="2" type="ORF">RJ640_029518</name>
</gene>
<evidence type="ECO:0000313" key="2">
    <source>
        <dbReference type="EMBL" id="KAK2994403.1"/>
    </source>
</evidence>
<dbReference type="EMBL" id="JAVXUO010000208">
    <property type="protein sequence ID" value="KAK2994403.1"/>
    <property type="molecule type" value="Genomic_DNA"/>
</dbReference>
<protein>
    <recommendedName>
        <fullName evidence="1">PAZ domain-containing protein</fullName>
    </recommendedName>
</protein>
<dbReference type="CDD" id="cd02846">
    <property type="entry name" value="PAZ_argonaute_like"/>
    <property type="match status" value="1"/>
</dbReference>
<dbReference type="PANTHER" id="PTHR22891">
    <property type="entry name" value="EUKARYOTIC TRANSLATION INITIATION FACTOR 2C"/>
    <property type="match status" value="1"/>
</dbReference>
<dbReference type="GO" id="GO:0003723">
    <property type="term" value="F:RNA binding"/>
    <property type="evidence" value="ECO:0007669"/>
    <property type="project" value="InterPro"/>
</dbReference>
<feature type="domain" description="PAZ" evidence="1">
    <location>
        <begin position="1"/>
        <end position="85"/>
    </location>
</feature>
<dbReference type="PROSITE" id="PS50821">
    <property type="entry name" value="PAZ"/>
    <property type="match status" value="1"/>
</dbReference>
<dbReference type="Gene3D" id="2.170.260.10">
    <property type="entry name" value="paz domain"/>
    <property type="match status" value="1"/>
</dbReference>
<proteinExistence type="predicted"/>
<dbReference type="Proteomes" id="UP001187471">
    <property type="component" value="Unassembled WGS sequence"/>
</dbReference>
<dbReference type="InterPro" id="IPR036085">
    <property type="entry name" value="PAZ_dom_sf"/>
</dbReference>